<gene>
    <name evidence="3" type="ORF">CDL15_Pgr023776</name>
</gene>
<reference evidence="4" key="1">
    <citation type="journal article" date="2017" name="Plant J.">
        <title>The pomegranate (Punica granatum L.) genome and the genomics of punicalagin biosynthesis.</title>
        <authorList>
            <person name="Qin G."/>
            <person name="Xu C."/>
            <person name="Ming R."/>
            <person name="Tang H."/>
            <person name="Guyot R."/>
            <person name="Kramer E.M."/>
            <person name="Hu Y."/>
            <person name="Yi X."/>
            <person name="Qi Y."/>
            <person name="Xu X."/>
            <person name="Gao Z."/>
            <person name="Pan H."/>
            <person name="Jian J."/>
            <person name="Tian Y."/>
            <person name="Yue Z."/>
            <person name="Xu Y."/>
        </authorList>
    </citation>
    <scope>NUCLEOTIDE SEQUENCE [LARGE SCALE GENOMIC DNA]</scope>
    <source>
        <strain evidence="4">cv. Dabenzi</strain>
    </source>
</reference>
<feature type="signal peptide" evidence="2">
    <location>
        <begin position="1"/>
        <end position="23"/>
    </location>
</feature>
<organism evidence="3 4">
    <name type="scientific">Punica granatum</name>
    <name type="common">Pomegranate</name>
    <dbReference type="NCBI Taxonomy" id="22663"/>
    <lineage>
        <taxon>Eukaryota</taxon>
        <taxon>Viridiplantae</taxon>
        <taxon>Streptophyta</taxon>
        <taxon>Embryophyta</taxon>
        <taxon>Tracheophyta</taxon>
        <taxon>Spermatophyta</taxon>
        <taxon>Magnoliopsida</taxon>
        <taxon>eudicotyledons</taxon>
        <taxon>Gunneridae</taxon>
        <taxon>Pentapetalae</taxon>
        <taxon>rosids</taxon>
        <taxon>malvids</taxon>
        <taxon>Myrtales</taxon>
        <taxon>Lythraceae</taxon>
        <taxon>Punica</taxon>
    </lineage>
</organism>
<dbReference type="EMBL" id="MTKT01003389">
    <property type="protein sequence ID" value="OWM75255.1"/>
    <property type="molecule type" value="Genomic_DNA"/>
</dbReference>
<protein>
    <recommendedName>
        <fullName evidence="5">Alkyl transferase</fullName>
    </recommendedName>
</protein>
<dbReference type="GO" id="GO:0009409">
    <property type="term" value="P:response to cold"/>
    <property type="evidence" value="ECO:0007669"/>
    <property type="project" value="TreeGrafter"/>
</dbReference>
<evidence type="ECO:0008006" key="5">
    <source>
        <dbReference type="Google" id="ProtNLM"/>
    </source>
</evidence>
<evidence type="ECO:0000313" key="3">
    <source>
        <dbReference type="EMBL" id="OWM75255.1"/>
    </source>
</evidence>
<dbReference type="Pfam" id="PF01255">
    <property type="entry name" value="Prenyltransf"/>
    <property type="match status" value="2"/>
</dbReference>
<dbReference type="InterPro" id="IPR001441">
    <property type="entry name" value="UPP_synth-like"/>
</dbReference>
<proteinExistence type="predicted"/>
<evidence type="ECO:0000256" key="1">
    <source>
        <dbReference type="ARBA" id="ARBA00022679"/>
    </source>
</evidence>
<evidence type="ECO:0000256" key="2">
    <source>
        <dbReference type="SAM" id="SignalP"/>
    </source>
</evidence>
<comment type="caution">
    <text evidence="3">The sequence shown here is derived from an EMBL/GenBank/DDBJ whole genome shotgun (WGS) entry which is preliminary data.</text>
</comment>
<accession>A0A218WR25</accession>
<dbReference type="GO" id="GO:0009668">
    <property type="term" value="P:plastid membrane organization"/>
    <property type="evidence" value="ECO:0007669"/>
    <property type="project" value="TreeGrafter"/>
</dbReference>
<feature type="chain" id="PRO_5012126241" description="Alkyl transferase" evidence="2">
    <location>
        <begin position="24"/>
        <end position="292"/>
    </location>
</feature>
<name>A0A218WR25_PUNGR</name>
<dbReference type="GO" id="GO:0045547">
    <property type="term" value="F:ditrans,polycis-polyprenyl diphosphate synthase [(2E,6E)-farnesyl diphosphate specific] activity"/>
    <property type="evidence" value="ECO:0007669"/>
    <property type="project" value="TreeGrafter"/>
</dbReference>
<keyword evidence="1" id="KW-0808">Transferase</keyword>
<dbReference type="PANTHER" id="PTHR10291">
    <property type="entry name" value="DEHYDRODOLICHYL DIPHOSPHATE SYNTHASE FAMILY MEMBER"/>
    <property type="match status" value="1"/>
</dbReference>
<dbReference type="CDD" id="cd00475">
    <property type="entry name" value="Cis_IPPS"/>
    <property type="match status" value="1"/>
</dbReference>
<keyword evidence="2" id="KW-0732">Signal</keyword>
<dbReference type="InterPro" id="IPR036424">
    <property type="entry name" value="UPP_synth-like_sf"/>
</dbReference>
<dbReference type="AlphaFoldDB" id="A0A218WR25"/>
<dbReference type="Gene3D" id="3.40.1180.10">
    <property type="entry name" value="Decaprenyl diphosphate synthase-like"/>
    <property type="match status" value="2"/>
</dbReference>
<dbReference type="GO" id="GO:0016094">
    <property type="term" value="P:polyprenol biosynthetic process"/>
    <property type="evidence" value="ECO:0007669"/>
    <property type="project" value="TreeGrafter"/>
</dbReference>
<dbReference type="GO" id="GO:0009570">
    <property type="term" value="C:chloroplast stroma"/>
    <property type="evidence" value="ECO:0007669"/>
    <property type="project" value="TreeGrafter"/>
</dbReference>
<dbReference type="SUPFAM" id="SSF64005">
    <property type="entry name" value="Undecaprenyl diphosphate synthase"/>
    <property type="match status" value="1"/>
</dbReference>
<dbReference type="Proteomes" id="UP000197138">
    <property type="component" value="Unassembled WGS sequence"/>
</dbReference>
<dbReference type="PANTHER" id="PTHR10291:SF0">
    <property type="entry name" value="DEHYDRODOLICHYL DIPHOSPHATE SYNTHASE 2"/>
    <property type="match status" value="1"/>
</dbReference>
<evidence type="ECO:0000313" key="4">
    <source>
        <dbReference type="Proteomes" id="UP000197138"/>
    </source>
</evidence>
<sequence length="292" mass="32054">MLCFGKTIALLASLWEICRVGTSHCGAAVGSPAMMLSGRGLISVAKKLLEVSRSPCPSTTTQSNSRRILLQRAFAAATSREVYGGGSALTGDSAKVEPLPSGLRHDLMPRHVAVIMDGNSGWARRRGLPVSSGHEEGMRSLWELTVLCGKWGITVLTAFLFSYENWSRPKVSYPACSLASTNFKNNDALLRSARVLVRESGSGVKDGVIHLEDIDERLIEEELATSCADFPCPDLQTRTSGELRLSNFLLWQLAYSELFFAKALWPDFGRAEFAEALCSFQQRKRRFGSRDS</sequence>